<dbReference type="PANTHER" id="PTHR32120">
    <property type="entry name" value="SMALL RIBOSOMAL SUBUNIT BIOGENESIS GTPASE RSGA"/>
    <property type="match status" value="1"/>
</dbReference>
<protein>
    <recommendedName>
        <fullName evidence="10">Small ribosomal subunit biogenesis GTPase RsgA</fullName>
        <ecNumber evidence="10">3.6.1.-</ecNumber>
    </recommendedName>
</protein>
<feature type="binding site" evidence="10">
    <location>
        <position position="280"/>
    </location>
    <ligand>
        <name>Zn(2+)</name>
        <dbReference type="ChEBI" id="CHEBI:29105"/>
    </ligand>
</feature>
<dbReference type="PROSITE" id="PS50936">
    <property type="entry name" value="ENGC_GTPASE"/>
    <property type="match status" value="1"/>
</dbReference>
<gene>
    <name evidence="10" type="primary">rsgA</name>
    <name evidence="13" type="ORF">DEIGR_200029</name>
</gene>
<keyword evidence="4 10" id="KW-0699">rRNA-binding</keyword>
<keyword evidence="3 10" id="KW-0479">Metal-binding</keyword>
<evidence type="ECO:0000256" key="4">
    <source>
        <dbReference type="ARBA" id="ARBA00022730"/>
    </source>
</evidence>
<dbReference type="GO" id="GO:0042274">
    <property type="term" value="P:ribosomal small subunit biogenesis"/>
    <property type="evidence" value="ECO:0007669"/>
    <property type="project" value="UniProtKB-UniRule"/>
</dbReference>
<dbReference type="InterPro" id="IPR030378">
    <property type="entry name" value="G_CP_dom"/>
</dbReference>
<feature type="binding site" evidence="10">
    <location>
        <position position="287"/>
    </location>
    <ligand>
        <name>Zn(2+)</name>
        <dbReference type="ChEBI" id="CHEBI:29105"/>
    </ligand>
</feature>
<dbReference type="InterPro" id="IPR010914">
    <property type="entry name" value="RsgA_GTPase_dom"/>
</dbReference>
<organism evidence="13 14">
    <name type="scientific">Deinococcus grandis</name>
    <dbReference type="NCBI Taxonomy" id="57498"/>
    <lineage>
        <taxon>Bacteria</taxon>
        <taxon>Thermotogati</taxon>
        <taxon>Deinococcota</taxon>
        <taxon>Deinococci</taxon>
        <taxon>Deinococcales</taxon>
        <taxon>Deinococcaceae</taxon>
        <taxon>Deinococcus</taxon>
    </lineage>
</organism>
<dbReference type="GO" id="GO:0019843">
    <property type="term" value="F:rRNA binding"/>
    <property type="evidence" value="ECO:0007669"/>
    <property type="project" value="UniProtKB-KW"/>
</dbReference>
<comment type="function">
    <text evidence="10">One of several proteins that assist in the late maturation steps of the functional core of the 30S ribosomal subunit. Helps release RbfA from mature subunits. May play a role in the assembly of ribosomal proteins into the subunit. Circularly permuted GTPase that catalyzes slow GTP hydrolysis, GTPase activity is stimulated by the 30S ribosomal subunit.</text>
</comment>
<dbReference type="PANTHER" id="PTHR32120:SF10">
    <property type="entry name" value="SMALL RIBOSOMAL SUBUNIT BIOGENESIS GTPASE RSGA"/>
    <property type="match status" value="1"/>
</dbReference>
<dbReference type="NCBIfam" id="TIGR00157">
    <property type="entry name" value="ribosome small subunit-dependent GTPase A"/>
    <property type="match status" value="1"/>
</dbReference>
<evidence type="ECO:0000313" key="14">
    <source>
        <dbReference type="Proteomes" id="UP000056209"/>
    </source>
</evidence>
<evidence type="ECO:0000256" key="9">
    <source>
        <dbReference type="ARBA" id="ARBA00023134"/>
    </source>
</evidence>
<dbReference type="GO" id="GO:0003924">
    <property type="term" value="F:GTPase activity"/>
    <property type="evidence" value="ECO:0007669"/>
    <property type="project" value="UniProtKB-UniRule"/>
</dbReference>
<keyword evidence="9 10" id="KW-0342">GTP-binding</keyword>
<dbReference type="SUPFAM" id="SSF52540">
    <property type="entry name" value="P-loop containing nucleoside triphosphate hydrolases"/>
    <property type="match status" value="1"/>
</dbReference>
<comment type="similarity">
    <text evidence="10">Belongs to the TRAFAC class YlqF/YawG GTPase family. RsgA subfamily.</text>
</comment>
<dbReference type="Gene3D" id="3.40.50.300">
    <property type="entry name" value="P-loop containing nucleotide triphosphate hydrolases"/>
    <property type="match status" value="1"/>
</dbReference>
<dbReference type="Gene3D" id="1.10.40.50">
    <property type="entry name" value="Probable gtpase engc, domain 3"/>
    <property type="match status" value="1"/>
</dbReference>
<dbReference type="PROSITE" id="PS51721">
    <property type="entry name" value="G_CP"/>
    <property type="match status" value="1"/>
</dbReference>
<keyword evidence="5 10" id="KW-0547">Nucleotide-binding</keyword>
<feature type="binding site" evidence="10">
    <location>
        <position position="285"/>
    </location>
    <ligand>
        <name>Zn(2+)</name>
        <dbReference type="ChEBI" id="CHEBI:29105"/>
    </ligand>
</feature>
<evidence type="ECO:0000313" key="13">
    <source>
        <dbReference type="EMBL" id="GAQ23174.1"/>
    </source>
</evidence>
<keyword evidence="1 10" id="KW-0963">Cytoplasm</keyword>
<evidence type="ECO:0000256" key="8">
    <source>
        <dbReference type="ARBA" id="ARBA00022884"/>
    </source>
</evidence>
<keyword evidence="8 10" id="KW-0694">RNA-binding</keyword>
<dbReference type="GO" id="GO:0046872">
    <property type="term" value="F:metal ion binding"/>
    <property type="evidence" value="ECO:0007669"/>
    <property type="project" value="UniProtKB-KW"/>
</dbReference>
<dbReference type="InterPro" id="IPR004881">
    <property type="entry name" value="Ribosome_biogen_GTPase_RsgA"/>
</dbReference>
<comment type="subcellular location">
    <subcellularLocation>
        <location evidence="10">Cytoplasm</location>
    </subcellularLocation>
</comment>
<dbReference type="EMBL" id="BCMS01000002">
    <property type="protein sequence ID" value="GAQ23174.1"/>
    <property type="molecule type" value="Genomic_DNA"/>
</dbReference>
<feature type="binding site" evidence="10">
    <location>
        <position position="293"/>
    </location>
    <ligand>
        <name>Zn(2+)</name>
        <dbReference type="ChEBI" id="CHEBI:29105"/>
    </ligand>
</feature>
<comment type="subunit">
    <text evidence="10">Monomer. Associates with 30S ribosomal subunit, binds 16S rRNA.</text>
</comment>
<accession>A0A117DRG6</accession>
<dbReference type="GO" id="GO:0005737">
    <property type="term" value="C:cytoplasm"/>
    <property type="evidence" value="ECO:0007669"/>
    <property type="project" value="UniProtKB-SubCell"/>
</dbReference>
<evidence type="ECO:0000256" key="10">
    <source>
        <dbReference type="HAMAP-Rule" id="MF_01820"/>
    </source>
</evidence>
<feature type="domain" description="CP-type G" evidence="12">
    <location>
        <begin position="102"/>
        <end position="259"/>
    </location>
</feature>
<evidence type="ECO:0000256" key="3">
    <source>
        <dbReference type="ARBA" id="ARBA00022723"/>
    </source>
</evidence>
<dbReference type="EC" id="3.6.1.-" evidence="10"/>
<feature type="domain" description="EngC GTPase" evidence="11">
    <location>
        <begin position="111"/>
        <end position="257"/>
    </location>
</feature>
<evidence type="ECO:0000256" key="5">
    <source>
        <dbReference type="ARBA" id="ARBA00022741"/>
    </source>
</evidence>
<proteinExistence type="inferred from homology"/>
<evidence type="ECO:0000259" key="12">
    <source>
        <dbReference type="PROSITE" id="PS51721"/>
    </source>
</evidence>
<dbReference type="HAMAP" id="MF_01820">
    <property type="entry name" value="GTPase_RsgA"/>
    <property type="match status" value="1"/>
</dbReference>
<comment type="caution">
    <text evidence="13">The sequence shown here is derived from an EMBL/GenBank/DDBJ whole genome shotgun (WGS) entry which is preliminary data.</text>
</comment>
<keyword evidence="7 10" id="KW-0862">Zinc</keyword>
<dbReference type="AlphaFoldDB" id="A0A117DRG6"/>
<feature type="binding site" evidence="10">
    <location>
        <begin position="202"/>
        <end position="210"/>
    </location>
    <ligand>
        <name>GTP</name>
        <dbReference type="ChEBI" id="CHEBI:37565"/>
    </ligand>
</feature>
<dbReference type="CDD" id="cd01854">
    <property type="entry name" value="YjeQ_EngC"/>
    <property type="match status" value="1"/>
</dbReference>
<evidence type="ECO:0000256" key="2">
    <source>
        <dbReference type="ARBA" id="ARBA00022517"/>
    </source>
</evidence>
<keyword evidence="6 10" id="KW-0378">Hydrolase</keyword>
<dbReference type="GO" id="GO:0005525">
    <property type="term" value="F:GTP binding"/>
    <property type="evidence" value="ECO:0007669"/>
    <property type="project" value="UniProtKB-UniRule"/>
</dbReference>
<dbReference type="Pfam" id="PF03193">
    <property type="entry name" value="RsgA_GTPase"/>
    <property type="match status" value="1"/>
</dbReference>
<dbReference type="Proteomes" id="UP000056209">
    <property type="component" value="Unassembled WGS sequence"/>
</dbReference>
<evidence type="ECO:0000256" key="7">
    <source>
        <dbReference type="ARBA" id="ARBA00022833"/>
    </source>
</evidence>
<name>A0A117DRG6_9DEIO</name>
<keyword evidence="2 10" id="KW-0690">Ribosome biogenesis</keyword>
<comment type="cofactor">
    <cofactor evidence="10">
        <name>Zn(2+)</name>
        <dbReference type="ChEBI" id="CHEBI:29105"/>
    </cofactor>
    <text evidence="10">Binds 1 zinc ion per subunit.</text>
</comment>
<sequence length="329" mass="34676">MNGPELNLSEIGWTPEFEQAAQEVRLGAPGLTLLPGRVAGVGRNTATLWTQGGAQESVFAGTLRQADVTPVVGDWVLAEPVPDAPLRVHAVLPRRTQLARAVQSGMQLLSANVDVVLVMTAPDGDIDEARLSRYLEAVRAGGARAALLLNKVDLTRKPEAVLAQLRALDPAVPVLPLRAKEGEGVAGVRALIGPGETAALIGSSGMGKSTLTNALLGREAAQTGEVGATREGRHTTTARTLYRLPGGGVLVDNPGLRDIEVWREDAAAGFEDIEALAADCRFRKCTHGSEPGCAVVRAVARGQISEERVEAYRAAQGFATGRPKAKRRK</sequence>
<keyword evidence="14" id="KW-1185">Reference proteome</keyword>
<evidence type="ECO:0000256" key="1">
    <source>
        <dbReference type="ARBA" id="ARBA00022490"/>
    </source>
</evidence>
<feature type="binding site" evidence="10">
    <location>
        <begin position="150"/>
        <end position="153"/>
    </location>
    <ligand>
        <name>GTP</name>
        <dbReference type="ChEBI" id="CHEBI:37565"/>
    </ligand>
</feature>
<dbReference type="RefSeq" id="WP_236704898.1">
    <property type="nucleotide sequence ID" value="NZ_BCMS01000002.1"/>
</dbReference>
<reference evidence="14" key="1">
    <citation type="submission" date="2015-11" db="EMBL/GenBank/DDBJ databases">
        <title>Draft Genome Sequence of the Radioresistant Bacterium Deinococcus grandis, Isolated from Freshwater Fish in Japan.</title>
        <authorList>
            <person name="Satoh K."/>
            <person name="Onodera T."/>
            <person name="Omoso K."/>
            <person name="Takeda-Yano K."/>
            <person name="Katayama T."/>
            <person name="Oono Y."/>
            <person name="Narumi I."/>
        </authorList>
    </citation>
    <scope>NUCLEOTIDE SEQUENCE [LARGE SCALE GENOMIC DNA]</scope>
    <source>
        <strain evidence="14">ATCC 43672</strain>
    </source>
</reference>
<evidence type="ECO:0000256" key="6">
    <source>
        <dbReference type="ARBA" id="ARBA00022801"/>
    </source>
</evidence>
<evidence type="ECO:0000259" key="11">
    <source>
        <dbReference type="PROSITE" id="PS50936"/>
    </source>
</evidence>
<dbReference type="InterPro" id="IPR027417">
    <property type="entry name" value="P-loop_NTPase"/>
</dbReference>